<dbReference type="RefSeq" id="WP_306824989.1">
    <property type="nucleotide sequence ID" value="NZ_JAUSQM010000001.1"/>
</dbReference>
<dbReference type="EMBL" id="JAUSQM010000001">
    <property type="protein sequence ID" value="MDP9821761.1"/>
    <property type="molecule type" value="Genomic_DNA"/>
</dbReference>
<keyword evidence="5" id="KW-1185">Reference proteome</keyword>
<comment type="caution">
    <text evidence="4">The sequence shown here is derived from an EMBL/GenBank/DDBJ whole genome shotgun (WGS) entry which is preliminary data.</text>
</comment>
<keyword evidence="2" id="KW-0472">Membrane</keyword>
<evidence type="ECO:0000313" key="5">
    <source>
        <dbReference type="Proteomes" id="UP001240447"/>
    </source>
</evidence>
<protein>
    <recommendedName>
        <fullName evidence="3">DUF4395 domain-containing protein</fullName>
    </recommendedName>
</protein>
<evidence type="ECO:0000256" key="1">
    <source>
        <dbReference type="SAM" id="MobiDB-lite"/>
    </source>
</evidence>
<organism evidence="4 5">
    <name type="scientific">Nocardioides massiliensis</name>
    <dbReference type="NCBI Taxonomy" id="1325935"/>
    <lineage>
        <taxon>Bacteria</taxon>
        <taxon>Bacillati</taxon>
        <taxon>Actinomycetota</taxon>
        <taxon>Actinomycetes</taxon>
        <taxon>Propionibacteriales</taxon>
        <taxon>Nocardioidaceae</taxon>
        <taxon>Nocardioides</taxon>
    </lineage>
</organism>
<keyword evidence="2" id="KW-1133">Transmembrane helix</keyword>
<feature type="region of interest" description="Disordered" evidence="1">
    <location>
        <begin position="1"/>
        <end position="22"/>
    </location>
</feature>
<keyword evidence="2" id="KW-0812">Transmembrane</keyword>
<name>A0ABT9NN68_9ACTN</name>
<feature type="transmembrane region" description="Helical" evidence="2">
    <location>
        <begin position="106"/>
        <end position="127"/>
    </location>
</feature>
<sequence length="172" mass="17227">MSARTTADFAATPAPPDLAGPASGIDPRGPRFAAVLTTTVLALALLLVPGPVGIALVAAQGAVFAVGTLLGVAATPYAVLFRAVVRPRLAPPVELEAPQPPRFAQSVGLVFVVVALVALLAGATLVGQVALGFALAAAFLNAAFDFCLGCEMYLLLARLRGARSGVAEGATP</sequence>
<gene>
    <name evidence="4" type="ORF">J2S59_001570</name>
</gene>
<feature type="transmembrane region" description="Helical" evidence="2">
    <location>
        <begin position="62"/>
        <end position="85"/>
    </location>
</feature>
<evidence type="ECO:0000259" key="3">
    <source>
        <dbReference type="Pfam" id="PF14340"/>
    </source>
</evidence>
<evidence type="ECO:0000313" key="4">
    <source>
        <dbReference type="EMBL" id="MDP9821761.1"/>
    </source>
</evidence>
<feature type="domain" description="DUF4395" evidence="3">
    <location>
        <begin position="25"/>
        <end position="158"/>
    </location>
</feature>
<feature type="transmembrane region" description="Helical" evidence="2">
    <location>
        <begin position="133"/>
        <end position="156"/>
    </location>
</feature>
<dbReference type="Pfam" id="PF14340">
    <property type="entry name" value="DUF4395"/>
    <property type="match status" value="1"/>
</dbReference>
<dbReference type="Proteomes" id="UP001240447">
    <property type="component" value="Unassembled WGS sequence"/>
</dbReference>
<dbReference type="InterPro" id="IPR025508">
    <property type="entry name" value="DUF4395"/>
</dbReference>
<accession>A0ABT9NN68</accession>
<proteinExistence type="predicted"/>
<reference evidence="4 5" key="1">
    <citation type="submission" date="2023-07" db="EMBL/GenBank/DDBJ databases">
        <title>Sequencing the genomes of 1000 actinobacteria strains.</title>
        <authorList>
            <person name="Klenk H.-P."/>
        </authorList>
    </citation>
    <scope>NUCLEOTIDE SEQUENCE [LARGE SCALE GENOMIC DNA]</scope>
    <source>
        <strain evidence="4 5">GD13</strain>
    </source>
</reference>
<feature type="transmembrane region" description="Helical" evidence="2">
    <location>
        <begin position="32"/>
        <end position="56"/>
    </location>
</feature>
<evidence type="ECO:0000256" key="2">
    <source>
        <dbReference type="SAM" id="Phobius"/>
    </source>
</evidence>
<feature type="compositionally biased region" description="Low complexity" evidence="1">
    <location>
        <begin position="1"/>
        <end position="12"/>
    </location>
</feature>